<dbReference type="RefSeq" id="WP_187023773.1">
    <property type="nucleotide sequence ID" value="NZ_JACOPB010000015.1"/>
</dbReference>
<evidence type="ECO:0000259" key="11">
    <source>
        <dbReference type="Pfam" id="PF08345"/>
    </source>
</evidence>
<dbReference type="InterPro" id="IPR000067">
    <property type="entry name" value="FlgMring_FliF"/>
</dbReference>
<comment type="caution">
    <text evidence="12">The sequence shown here is derived from an EMBL/GenBank/DDBJ whole genome shotgun (WGS) entry which is preliminary data.</text>
</comment>
<evidence type="ECO:0000256" key="8">
    <source>
        <dbReference type="ARBA" id="ARBA00023143"/>
    </source>
</evidence>
<keyword evidence="8" id="KW-0975">Bacterial flagellum</keyword>
<sequence>MGMKEKVKTAVDGNDTIGRLLGSKKKKAAAAGILAAVIIALAAAILLNTNKDGEYVVLFPGISREENNEILAVLNGRGVGAKRNAEGEVTVPENQVGDIMLDMSELGYPKTALPFDIFSDNMGFTTTEFEKRQYLLLNLQDRIERTLKDMNGIKNAIVTLNVSDDSNYVWDDQGADSTGAVSLTLMPSCELSPEKVGAIKNLIANSVPRLLPENVTVVNAETMQEMVSDDVGGLTSYGLGRLDFEAKVEKRLQDKIMNVLTLAYSPGQIRVSATVVIDYDKMITEDLQYEPQDNGQGVVDHYKSGQSVNGQGGGAGGVAGEENNTDIPTYGAAGTGGANGADGDYYRDVDYLVGYIKKQIEKDNVKLQKATVAITVNDNNLTESKKQQLIDAASKAANIAQEDIVVSSFQQIASEKTSEPEKPVIPVTAPGVGGIDPRVLVAGAAAGVFLFLVLLFLILRHRRKKQRKEDQELFGPFEGDAFDLDSDIAERAEERTVENQIADVPVKPQDPVNQVRSFAEDNPEIIASMISTWLKEEKK</sequence>
<dbReference type="PANTHER" id="PTHR30046">
    <property type="entry name" value="FLAGELLAR M-RING PROTEIN"/>
    <property type="match status" value="1"/>
</dbReference>
<evidence type="ECO:0000256" key="3">
    <source>
        <dbReference type="ARBA" id="ARBA00007971"/>
    </source>
</evidence>
<evidence type="ECO:0000256" key="5">
    <source>
        <dbReference type="ARBA" id="ARBA00022692"/>
    </source>
</evidence>
<dbReference type="EMBL" id="JACOPB010000015">
    <property type="protein sequence ID" value="MBC5711098.1"/>
    <property type="molecule type" value="Genomic_DNA"/>
</dbReference>
<keyword evidence="6 9" id="KW-1133">Transmembrane helix</keyword>
<accession>A0ABR7HD53</accession>
<comment type="similarity">
    <text evidence="3">Belongs to the FliF family.</text>
</comment>
<keyword evidence="13" id="KW-1185">Reference proteome</keyword>
<evidence type="ECO:0000256" key="9">
    <source>
        <dbReference type="SAM" id="Phobius"/>
    </source>
</evidence>
<organism evidence="12 13">
    <name type="scientific">Hungatella hominis</name>
    <dbReference type="NCBI Taxonomy" id="2763050"/>
    <lineage>
        <taxon>Bacteria</taxon>
        <taxon>Bacillati</taxon>
        <taxon>Bacillota</taxon>
        <taxon>Clostridia</taxon>
        <taxon>Lachnospirales</taxon>
        <taxon>Lachnospiraceae</taxon>
        <taxon>Hungatella</taxon>
    </lineage>
</organism>
<dbReference type="InterPro" id="IPR045851">
    <property type="entry name" value="AMP-bd_C_sf"/>
</dbReference>
<keyword evidence="12" id="KW-0282">Flagellum</keyword>
<dbReference type="InterPro" id="IPR006182">
    <property type="entry name" value="FliF_N_dom"/>
</dbReference>
<keyword evidence="7 9" id="KW-0472">Membrane</keyword>
<dbReference type="Proteomes" id="UP000634672">
    <property type="component" value="Unassembled WGS sequence"/>
</dbReference>
<dbReference type="InterPro" id="IPR013556">
    <property type="entry name" value="Flag_M-ring_C"/>
</dbReference>
<feature type="domain" description="Flagellar M-ring N-terminal" evidence="10">
    <location>
        <begin position="53"/>
        <end position="221"/>
    </location>
</feature>
<dbReference type="Pfam" id="PF01514">
    <property type="entry name" value="YscJ_FliF"/>
    <property type="match status" value="1"/>
</dbReference>
<gene>
    <name evidence="12" type="primary">fliF</name>
    <name evidence="12" type="ORF">H8S75_24495</name>
</gene>
<evidence type="ECO:0000313" key="13">
    <source>
        <dbReference type="Proteomes" id="UP000634672"/>
    </source>
</evidence>
<evidence type="ECO:0000256" key="1">
    <source>
        <dbReference type="ARBA" id="ARBA00004117"/>
    </source>
</evidence>
<evidence type="ECO:0000256" key="4">
    <source>
        <dbReference type="ARBA" id="ARBA00022475"/>
    </source>
</evidence>
<dbReference type="Pfam" id="PF08345">
    <property type="entry name" value="YscJ_FliF_C"/>
    <property type="match status" value="1"/>
</dbReference>
<dbReference type="Gene3D" id="3.30.300.30">
    <property type="match status" value="1"/>
</dbReference>
<feature type="domain" description="Flagellar M-ring C-terminal" evidence="11">
    <location>
        <begin position="263"/>
        <end position="402"/>
    </location>
</feature>
<dbReference type="NCBIfam" id="TIGR00206">
    <property type="entry name" value="fliF"/>
    <property type="match status" value="1"/>
</dbReference>
<keyword evidence="4" id="KW-1003">Cell membrane</keyword>
<dbReference type="InterPro" id="IPR043427">
    <property type="entry name" value="YscJ/FliF"/>
</dbReference>
<evidence type="ECO:0000259" key="10">
    <source>
        <dbReference type="Pfam" id="PF01514"/>
    </source>
</evidence>
<keyword evidence="5 9" id="KW-0812">Transmembrane</keyword>
<name>A0ABR7HD53_9FIRM</name>
<reference evidence="12 13" key="1">
    <citation type="submission" date="2020-08" db="EMBL/GenBank/DDBJ databases">
        <title>Genome public.</title>
        <authorList>
            <person name="Liu C."/>
            <person name="Sun Q."/>
        </authorList>
    </citation>
    <scope>NUCLEOTIDE SEQUENCE [LARGE SCALE GENOMIC DNA]</scope>
    <source>
        <strain evidence="12 13">NSJ-66</strain>
    </source>
</reference>
<keyword evidence="12" id="KW-0969">Cilium</keyword>
<dbReference type="PANTHER" id="PTHR30046:SF0">
    <property type="entry name" value="FLAGELLAR M-RING PROTEIN"/>
    <property type="match status" value="1"/>
</dbReference>
<proteinExistence type="inferred from homology"/>
<evidence type="ECO:0000256" key="6">
    <source>
        <dbReference type="ARBA" id="ARBA00022989"/>
    </source>
</evidence>
<evidence type="ECO:0000256" key="2">
    <source>
        <dbReference type="ARBA" id="ARBA00004651"/>
    </source>
</evidence>
<feature type="transmembrane region" description="Helical" evidence="9">
    <location>
        <begin position="439"/>
        <end position="459"/>
    </location>
</feature>
<evidence type="ECO:0000313" key="12">
    <source>
        <dbReference type="EMBL" id="MBC5711098.1"/>
    </source>
</evidence>
<dbReference type="PRINTS" id="PR01009">
    <property type="entry name" value="FLGMRINGFLIF"/>
</dbReference>
<protein>
    <submittedName>
        <fullName evidence="12">Flagellar M-ring protein FliF</fullName>
    </submittedName>
</protein>
<comment type="subcellular location">
    <subcellularLocation>
        <location evidence="1">Bacterial flagellum basal body</location>
    </subcellularLocation>
    <subcellularLocation>
        <location evidence="2">Cell membrane</location>
        <topology evidence="2">Multi-pass membrane protein</topology>
    </subcellularLocation>
</comment>
<evidence type="ECO:0000256" key="7">
    <source>
        <dbReference type="ARBA" id="ARBA00023136"/>
    </source>
</evidence>
<feature type="transmembrane region" description="Helical" evidence="9">
    <location>
        <begin position="28"/>
        <end position="47"/>
    </location>
</feature>
<keyword evidence="12" id="KW-0966">Cell projection</keyword>